<dbReference type="SUPFAM" id="SSF54171">
    <property type="entry name" value="DNA-binding domain"/>
    <property type="match status" value="1"/>
</dbReference>
<reference evidence="2 3" key="1">
    <citation type="submission" date="2020-12" db="EMBL/GenBank/DDBJ databases">
        <title>Isolation and characterisation of bacteriophages with activity against invasive non-typhoidal Salmonella causing bloodstream infection in Malawi.</title>
        <authorList>
            <person name="Rodwell E.V."/>
            <person name="Wenner N."/>
            <person name="Pulford C.V."/>
            <person name="Cai Y."/>
            <person name="Bowers-Barnard A."/>
            <person name="Beckett A."/>
            <person name="Rigby J."/>
            <person name="Picton D."/>
            <person name="Blower T.R."/>
            <person name="Feasey N.A."/>
            <person name="Hinton J.C.D."/>
            <person name="Perez-Sepulveda B."/>
        </authorList>
    </citation>
    <scope>NUCLEOTIDE SEQUENCE [LARGE SCALE GENOMIC DNA]</scope>
</reference>
<dbReference type="EMBL" id="MW355461">
    <property type="protein sequence ID" value="QQO87871.1"/>
    <property type="molecule type" value="Genomic_DNA"/>
</dbReference>
<organism evidence="2 3">
    <name type="scientific">Salmonella phage vB_SenS_ER1</name>
    <dbReference type="NCBI Taxonomy" id="2801553"/>
    <lineage>
        <taxon>Viruses</taxon>
        <taxon>Duplodnaviria</taxon>
        <taxon>Heunggongvirae</taxon>
        <taxon>Uroviricota</taxon>
        <taxon>Caudoviricetes</taxon>
        <taxon>Sarkviridae</taxon>
        <taxon>Guernseyvirinae</taxon>
        <taxon>Jerseyvirus</taxon>
        <taxon>Jerseyvirus ER1</taxon>
    </lineage>
</organism>
<proteinExistence type="predicted"/>
<evidence type="ECO:0000313" key="2">
    <source>
        <dbReference type="EMBL" id="QQO87871.1"/>
    </source>
</evidence>
<accession>A0A7T8ITC8</accession>
<keyword evidence="3" id="KW-1185">Reference proteome</keyword>
<sequence length="184" mass="20932">MIDQVGGGGPGMNWHELFNYDPDTGKLFWKISPSQAVKAGDEAGTLCGGGRSCDKKYLRVCYRRKFKQVHHVVWEMFNGPLKDGEEIDHINHIRTDNRIENLRKVYRGDNAKNRSMPINNTSGVHGVSYFSRIDMWVARIGVNGKSIFLGRYNNLEEAALARRRAEVTHGFHKNHGAKKNDFKS</sequence>
<protein>
    <recommendedName>
        <fullName evidence="1">HNH nuclease domain-containing protein</fullName>
    </recommendedName>
</protein>
<dbReference type="Gene3D" id="3.90.75.20">
    <property type="match status" value="1"/>
</dbReference>
<dbReference type="SUPFAM" id="SSF54060">
    <property type="entry name" value="His-Me finger endonucleases"/>
    <property type="match status" value="1"/>
</dbReference>
<name>A0A7T8ITC8_9CAUD</name>
<gene>
    <name evidence="2" type="ORF">IKDKJJMA_00052</name>
</gene>
<dbReference type="InterPro" id="IPR016177">
    <property type="entry name" value="DNA-bd_dom_sf"/>
</dbReference>
<dbReference type="InterPro" id="IPR044925">
    <property type="entry name" value="His-Me_finger_sf"/>
</dbReference>
<dbReference type="InterPro" id="IPR003615">
    <property type="entry name" value="HNH_nuc"/>
</dbReference>
<evidence type="ECO:0000313" key="3">
    <source>
        <dbReference type="Proteomes" id="UP000595827"/>
    </source>
</evidence>
<evidence type="ECO:0000259" key="1">
    <source>
        <dbReference type="Pfam" id="PF13392"/>
    </source>
</evidence>
<dbReference type="Proteomes" id="UP000595827">
    <property type="component" value="Segment"/>
</dbReference>
<dbReference type="Pfam" id="PF13392">
    <property type="entry name" value="HNH_3"/>
    <property type="match status" value="1"/>
</dbReference>
<dbReference type="GO" id="GO:0003677">
    <property type="term" value="F:DNA binding"/>
    <property type="evidence" value="ECO:0007669"/>
    <property type="project" value="InterPro"/>
</dbReference>
<feature type="domain" description="HNH nuclease" evidence="1">
    <location>
        <begin position="67"/>
        <end position="111"/>
    </location>
</feature>